<dbReference type="EMBL" id="ML208377">
    <property type="protein sequence ID" value="TFK67361.1"/>
    <property type="molecule type" value="Genomic_DNA"/>
</dbReference>
<keyword evidence="2" id="KW-1185">Reference proteome</keyword>
<proteinExistence type="predicted"/>
<dbReference type="Proteomes" id="UP000308600">
    <property type="component" value="Unassembled WGS sequence"/>
</dbReference>
<reference evidence="1 2" key="1">
    <citation type="journal article" date="2019" name="Nat. Ecol. Evol.">
        <title>Megaphylogeny resolves global patterns of mushroom evolution.</title>
        <authorList>
            <person name="Varga T."/>
            <person name="Krizsan K."/>
            <person name="Foldi C."/>
            <person name="Dima B."/>
            <person name="Sanchez-Garcia M."/>
            <person name="Sanchez-Ramirez S."/>
            <person name="Szollosi G.J."/>
            <person name="Szarkandi J.G."/>
            <person name="Papp V."/>
            <person name="Albert L."/>
            <person name="Andreopoulos W."/>
            <person name="Angelini C."/>
            <person name="Antonin V."/>
            <person name="Barry K.W."/>
            <person name="Bougher N.L."/>
            <person name="Buchanan P."/>
            <person name="Buyck B."/>
            <person name="Bense V."/>
            <person name="Catcheside P."/>
            <person name="Chovatia M."/>
            <person name="Cooper J."/>
            <person name="Damon W."/>
            <person name="Desjardin D."/>
            <person name="Finy P."/>
            <person name="Geml J."/>
            <person name="Haridas S."/>
            <person name="Hughes K."/>
            <person name="Justo A."/>
            <person name="Karasinski D."/>
            <person name="Kautmanova I."/>
            <person name="Kiss B."/>
            <person name="Kocsube S."/>
            <person name="Kotiranta H."/>
            <person name="LaButti K.M."/>
            <person name="Lechner B.E."/>
            <person name="Liimatainen K."/>
            <person name="Lipzen A."/>
            <person name="Lukacs Z."/>
            <person name="Mihaltcheva S."/>
            <person name="Morgado L.N."/>
            <person name="Niskanen T."/>
            <person name="Noordeloos M.E."/>
            <person name="Ohm R.A."/>
            <person name="Ortiz-Santana B."/>
            <person name="Ovrebo C."/>
            <person name="Racz N."/>
            <person name="Riley R."/>
            <person name="Savchenko A."/>
            <person name="Shiryaev A."/>
            <person name="Soop K."/>
            <person name="Spirin V."/>
            <person name="Szebenyi C."/>
            <person name="Tomsovsky M."/>
            <person name="Tulloss R.E."/>
            <person name="Uehling J."/>
            <person name="Grigoriev I.V."/>
            <person name="Vagvolgyi C."/>
            <person name="Papp T."/>
            <person name="Martin F.M."/>
            <person name="Miettinen O."/>
            <person name="Hibbett D.S."/>
            <person name="Nagy L.G."/>
        </authorList>
    </citation>
    <scope>NUCLEOTIDE SEQUENCE [LARGE SCALE GENOMIC DNA]</scope>
    <source>
        <strain evidence="1 2">NL-1719</strain>
    </source>
</reference>
<accession>A0ACD3AP97</accession>
<sequence>MTINEKDEANVAGSLWSGGLLSDTKELSPESSEKEIQRVLRKMDTRILPPVTLLYLLSFLDRSNIGNARVAGMATDAHLDGLKYNVIAAVFFIPYALAEVPSNIALKLMRPSRWIPAMMVAWGVVMTLMSLCNTYHELIV</sequence>
<evidence type="ECO:0000313" key="2">
    <source>
        <dbReference type="Proteomes" id="UP000308600"/>
    </source>
</evidence>
<evidence type="ECO:0000313" key="1">
    <source>
        <dbReference type="EMBL" id="TFK67361.1"/>
    </source>
</evidence>
<gene>
    <name evidence="1" type="ORF">BDN72DRAFT_898992</name>
</gene>
<protein>
    <submittedName>
        <fullName evidence="1">MFS general substrate transporter</fullName>
    </submittedName>
</protein>
<organism evidence="1 2">
    <name type="scientific">Pluteus cervinus</name>
    <dbReference type="NCBI Taxonomy" id="181527"/>
    <lineage>
        <taxon>Eukaryota</taxon>
        <taxon>Fungi</taxon>
        <taxon>Dikarya</taxon>
        <taxon>Basidiomycota</taxon>
        <taxon>Agaricomycotina</taxon>
        <taxon>Agaricomycetes</taxon>
        <taxon>Agaricomycetidae</taxon>
        <taxon>Agaricales</taxon>
        <taxon>Pluteineae</taxon>
        <taxon>Pluteaceae</taxon>
        <taxon>Pluteus</taxon>
    </lineage>
</organism>
<name>A0ACD3AP97_9AGAR</name>